<dbReference type="AlphaFoldDB" id="A0A380RUB5"/>
<keyword evidence="2" id="KW-0732">Signal</keyword>
<evidence type="ECO:0000313" key="4">
    <source>
        <dbReference type="Proteomes" id="UP000255423"/>
    </source>
</evidence>
<feature type="compositionally biased region" description="Basic and acidic residues" evidence="1">
    <location>
        <begin position="324"/>
        <end position="337"/>
    </location>
</feature>
<feature type="compositionally biased region" description="Basic residues" evidence="1">
    <location>
        <begin position="220"/>
        <end position="235"/>
    </location>
</feature>
<feature type="compositionally biased region" description="Pro residues" evidence="1">
    <location>
        <begin position="299"/>
        <end position="316"/>
    </location>
</feature>
<evidence type="ECO:0008006" key="5">
    <source>
        <dbReference type="Google" id="ProtNLM"/>
    </source>
</evidence>
<evidence type="ECO:0000256" key="1">
    <source>
        <dbReference type="SAM" id="MobiDB-lite"/>
    </source>
</evidence>
<dbReference type="PANTHER" id="PTHR40269:SF1">
    <property type="entry name" value="OUTER MEMBRANE PROTEIN"/>
    <property type="match status" value="1"/>
</dbReference>
<feature type="compositionally biased region" description="Polar residues" evidence="1">
    <location>
        <begin position="268"/>
        <end position="291"/>
    </location>
</feature>
<evidence type="ECO:0000313" key="3">
    <source>
        <dbReference type="EMBL" id="SUQ18885.1"/>
    </source>
</evidence>
<gene>
    <name evidence="3" type="ORF">SAMN05661053_0107</name>
</gene>
<reference evidence="3 4" key="1">
    <citation type="submission" date="2017-08" db="EMBL/GenBank/DDBJ databases">
        <authorList>
            <person name="de Groot N.N."/>
        </authorList>
    </citation>
    <scope>NUCLEOTIDE SEQUENCE [LARGE SCALE GENOMIC DNA]</scope>
    <source>
        <strain evidence="3 4">HM2</strain>
    </source>
</reference>
<feature type="signal peptide" evidence="2">
    <location>
        <begin position="1"/>
        <end position="22"/>
    </location>
</feature>
<dbReference type="EMBL" id="UHJL01000001">
    <property type="protein sequence ID" value="SUQ18885.1"/>
    <property type="molecule type" value="Genomic_DNA"/>
</dbReference>
<dbReference type="Proteomes" id="UP000255423">
    <property type="component" value="Unassembled WGS sequence"/>
</dbReference>
<feature type="compositionally biased region" description="Pro residues" evidence="1">
    <location>
        <begin position="338"/>
        <end position="348"/>
    </location>
</feature>
<feature type="chain" id="PRO_5016937547" description="DUF3300 domain-containing protein" evidence="2">
    <location>
        <begin position="23"/>
        <end position="348"/>
    </location>
</feature>
<feature type="region of interest" description="Disordered" evidence="1">
    <location>
        <begin position="220"/>
        <end position="348"/>
    </location>
</feature>
<dbReference type="RefSeq" id="WP_109571708.1">
    <property type="nucleotide sequence ID" value="NZ_UHJL01000001.1"/>
</dbReference>
<name>A0A380RUB5_FIBSU</name>
<organism evidence="3 4">
    <name type="scientific">Fibrobacter succinogenes</name>
    <name type="common">Bacteroides succinogenes</name>
    <dbReference type="NCBI Taxonomy" id="833"/>
    <lineage>
        <taxon>Bacteria</taxon>
        <taxon>Pseudomonadati</taxon>
        <taxon>Fibrobacterota</taxon>
        <taxon>Fibrobacteria</taxon>
        <taxon>Fibrobacterales</taxon>
        <taxon>Fibrobacteraceae</taxon>
        <taxon>Fibrobacter</taxon>
    </lineage>
</organism>
<dbReference type="InterPro" id="IPR021728">
    <property type="entry name" value="DUF3300"/>
</dbReference>
<accession>A0A380RUB5</accession>
<proteinExistence type="predicted"/>
<protein>
    <recommendedName>
        <fullName evidence="5">DUF3300 domain-containing protein</fullName>
    </recommendedName>
</protein>
<dbReference type="Pfam" id="PF11737">
    <property type="entry name" value="DUF3300"/>
    <property type="match status" value="1"/>
</dbReference>
<dbReference type="PANTHER" id="PTHR40269">
    <property type="entry name" value="OUTER MEMBRANE PROTEIN-RELATED"/>
    <property type="match status" value="1"/>
</dbReference>
<sequence>MFKKTLKYVLPLVFLLAGLANAQTRYTPSELDTLVSTIALYPDPLLVHVLDATTHGEDLPSASAFATANRHLKGDDLAAAIERAELDYDESVIALIPFPDVLRKLAKYATWANQLGEAVEMQKADVMDAVQRMRKVAHKNGYLNSDDKIAVKVDDNVSIQPVREEYVYVPEYDPRVVYYVVSDGSFRLRYVNGVWTGAGLVYWGWDPFYYDWVHRRPHYRHPHRYAPPPRHRVRSRPATGPRFNNPPPPRPRNGTWHSSSPAPMPPSNNWRSATAAPQQSNVLRKTSPSVQASSNNSRPAPPPPSNYKRPAPPPPQASSSNDDEDKRWNSRRSDRPRNAPPPPPSRRR</sequence>
<evidence type="ECO:0000256" key="2">
    <source>
        <dbReference type="SAM" id="SignalP"/>
    </source>
</evidence>